<keyword evidence="3" id="KW-1185">Reference proteome</keyword>
<evidence type="ECO:0000313" key="3">
    <source>
        <dbReference type="Proteomes" id="UP000187455"/>
    </source>
</evidence>
<accession>A0A1R0GVV8</accession>
<reference evidence="2 3" key="1">
    <citation type="journal article" date="2016" name="Mol. Biol. Evol.">
        <title>Genome-Wide Survey of Gut Fungi (Harpellales) Reveals the First Horizontally Transferred Ubiquitin Gene from a Mosquito Host.</title>
        <authorList>
            <person name="Wang Y."/>
            <person name="White M.M."/>
            <person name="Kvist S."/>
            <person name="Moncalvo J.M."/>
        </authorList>
    </citation>
    <scope>NUCLEOTIDE SEQUENCE [LARGE SCALE GENOMIC DNA]</scope>
    <source>
        <strain evidence="2 3">ALG-7-W6</strain>
    </source>
</reference>
<dbReference type="Proteomes" id="UP000187455">
    <property type="component" value="Unassembled WGS sequence"/>
</dbReference>
<gene>
    <name evidence="2" type="ORF">AYI68_g4857</name>
</gene>
<proteinExistence type="predicted"/>
<dbReference type="AlphaFoldDB" id="A0A1R0GVV8"/>
<keyword evidence="1" id="KW-0812">Transmembrane</keyword>
<comment type="caution">
    <text evidence="2">The sequence shown here is derived from an EMBL/GenBank/DDBJ whole genome shotgun (WGS) entry which is preliminary data.</text>
</comment>
<keyword evidence="1" id="KW-0472">Membrane</keyword>
<feature type="transmembrane region" description="Helical" evidence="1">
    <location>
        <begin position="88"/>
        <end position="108"/>
    </location>
</feature>
<dbReference type="EMBL" id="LSSL01002842">
    <property type="protein sequence ID" value="OLY81040.1"/>
    <property type="molecule type" value="Genomic_DNA"/>
</dbReference>
<organism evidence="2 3">
    <name type="scientific">Smittium mucronatum</name>
    <dbReference type="NCBI Taxonomy" id="133383"/>
    <lineage>
        <taxon>Eukaryota</taxon>
        <taxon>Fungi</taxon>
        <taxon>Fungi incertae sedis</taxon>
        <taxon>Zoopagomycota</taxon>
        <taxon>Kickxellomycotina</taxon>
        <taxon>Harpellomycetes</taxon>
        <taxon>Harpellales</taxon>
        <taxon>Legeriomycetaceae</taxon>
        <taxon>Smittium</taxon>
    </lineage>
</organism>
<name>A0A1R0GVV8_9FUNG</name>
<evidence type="ECO:0000313" key="2">
    <source>
        <dbReference type="EMBL" id="OLY81040.1"/>
    </source>
</evidence>
<protein>
    <submittedName>
        <fullName evidence="2">Uncharacterized protein</fullName>
    </submittedName>
</protein>
<sequence length="211" mass="25045">MHSKWRYLTERELKPKFLQQYVRYTKENRGNQTNTESEEPQHEREGKKIQDLIAEYHMPANTHQGLHDFVGSLGCIDEKFDPRVMQEVFGFLLILLILPVQISPFWSFPQSIKIQKFCPTGIGMGTDEWHTNFDLTRRHLDNRRVEEQIPRGHGEDLIQANRTCLQDKDGEFNKYPKKFDNLFEHDNKFERNSLKVPPTKIKVSAEKLRKY</sequence>
<evidence type="ECO:0000256" key="1">
    <source>
        <dbReference type="SAM" id="Phobius"/>
    </source>
</evidence>
<keyword evidence="1" id="KW-1133">Transmembrane helix</keyword>